<dbReference type="EnsemblMetazoa" id="PPA08912.1">
    <property type="protein sequence ID" value="PPA08912.1"/>
    <property type="gene ID" value="WBGene00098466"/>
</dbReference>
<dbReference type="Gene3D" id="2.60.40.60">
    <property type="entry name" value="Cadherins"/>
    <property type="match status" value="8"/>
</dbReference>
<reference evidence="10" key="1">
    <citation type="journal article" date="2008" name="Nat. Genet.">
        <title>The Pristionchus pacificus genome provides a unique perspective on nematode lifestyle and parasitism.</title>
        <authorList>
            <person name="Dieterich C."/>
            <person name="Clifton S.W."/>
            <person name="Schuster L.N."/>
            <person name="Chinwalla A."/>
            <person name="Delehaunty K."/>
            <person name="Dinkelacker I."/>
            <person name="Fulton L."/>
            <person name="Fulton R."/>
            <person name="Godfrey J."/>
            <person name="Minx P."/>
            <person name="Mitreva M."/>
            <person name="Roeseler W."/>
            <person name="Tian H."/>
            <person name="Witte H."/>
            <person name="Yang S.P."/>
            <person name="Wilson R.K."/>
            <person name="Sommer R.J."/>
        </authorList>
    </citation>
    <scope>NUCLEOTIDE SEQUENCE [LARGE SCALE GENOMIC DNA]</scope>
    <source>
        <strain evidence="10">PS312</strain>
    </source>
</reference>
<accession>A0A8R1U6T4</accession>
<dbReference type="InterPro" id="IPR002126">
    <property type="entry name" value="Cadherin-like_dom"/>
</dbReference>
<dbReference type="GO" id="GO:0005509">
    <property type="term" value="F:calcium ion binding"/>
    <property type="evidence" value="ECO:0007669"/>
    <property type="project" value="UniProtKB-UniRule"/>
</dbReference>
<dbReference type="GO" id="GO:0044331">
    <property type="term" value="P:cell-cell adhesion mediated by cadherin"/>
    <property type="evidence" value="ECO:0000318"/>
    <property type="project" value="GO_Central"/>
</dbReference>
<comment type="subcellular location">
    <subcellularLocation>
        <location evidence="1">Membrane</location>
    </subcellularLocation>
</comment>
<dbReference type="PROSITE" id="PS00232">
    <property type="entry name" value="CADHERIN_1"/>
    <property type="match status" value="2"/>
</dbReference>
<dbReference type="OrthoDB" id="6252479at2759"/>
<dbReference type="PANTHER" id="PTHR24026:SF136">
    <property type="entry name" value="PROTOCADHERIN-23"/>
    <property type="match status" value="1"/>
</dbReference>
<evidence type="ECO:0000256" key="7">
    <source>
        <dbReference type="ARBA" id="ARBA00023136"/>
    </source>
</evidence>
<dbReference type="FunFam" id="2.60.40.60:FF:000379">
    <property type="entry name" value="CaDHerin family"/>
    <property type="match status" value="1"/>
</dbReference>
<name>A0A2A6CB09_PRIPA</name>
<dbReference type="FunFam" id="2.60.40.60:FF:000116">
    <property type="entry name" value="Dachsous cadherin-related 2"/>
    <property type="match status" value="1"/>
</dbReference>
<dbReference type="PANTHER" id="PTHR24026">
    <property type="entry name" value="FAT ATYPICAL CADHERIN-RELATED"/>
    <property type="match status" value="1"/>
</dbReference>
<proteinExistence type="predicted"/>
<dbReference type="SUPFAM" id="SSF49313">
    <property type="entry name" value="Cadherin-like"/>
    <property type="match status" value="8"/>
</dbReference>
<evidence type="ECO:0000313" key="10">
    <source>
        <dbReference type="Proteomes" id="UP000005239"/>
    </source>
</evidence>
<dbReference type="SMART" id="SM00112">
    <property type="entry name" value="CA"/>
    <property type="match status" value="8"/>
</dbReference>
<evidence type="ECO:0000313" key="9">
    <source>
        <dbReference type="EnsemblMetazoa" id="PPA08912.1"/>
    </source>
</evidence>
<keyword evidence="5" id="KW-0130">Cell adhesion</keyword>
<dbReference type="GO" id="GO:0005912">
    <property type="term" value="C:adherens junction"/>
    <property type="evidence" value="ECO:0000318"/>
    <property type="project" value="GO_Central"/>
</dbReference>
<protein>
    <submittedName>
        <fullName evidence="9">Cdh-5</fullName>
    </submittedName>
</protein>
<evidence type="ECO:0000256" key="4">
    <source>
        <dbReference type="ARBA" id="ARBA00022837"/>
    </source>
</evidence>
<keyword evidence="6" id="KW-1133">Transmembrane helix</keyword>
<keyword evidence="10" id="KW-1185">Reference proteome</keyword>
<dbReference type="GO" id="GO:0007156">
    <property type="term" value="P:homophilic cell adhesion via plasma membrane adhesion molecules"/>
    <property type="evidence" value="ECO:0007669"/>
    <property type="project" value="InterPro"/>
</dbReference>
<dbReference type="GO" id="GO:0030855">
    <property type="term" value="P:epithelial cell differentiation"/>
    <property type="evidence" value="ECO:0000318"/>
    <property type="project" value="GO_Central"/>
</dbReference>
<evidence type="ECO:0000256" key="5">
    <source>
        <dbReference type="ARBA" id="ARBA00022889"/>
    </source>
</evidence>
<evidence type="ECO:0000256" key="1">
    <source>
        <dbReference type="ARBA" id="ARBA00004370"/>
    </source>
</evidence>
<dbReference type="InterPro" id="IPR020894">
    <property type="entry name" value="Cadherin_CS"/>
</dbReference>
<dbReference type="Pfam" id="PF00028">
    <property type="entry name" value="Cadherin"/>
    <property type="match status" value="3"/>
</dbReference>
<evidence type="ECO:0000256" key="8">
    <source>
        <dbReference type="ARBA" id="ARBA00023180"/>
    </source>
</evidence>
<gene>
    <name evidence="9" type="primary">WBGene00098466</name>
</gene>
<keyword evidence="7" id="KW-0472">Membrane</keyword>
<dbReference type="PRINTS" id="PR00205">
    <property type="entry name" value="CADHERIN"/>
</dbReference>
<accession>A0A2A6CB09</accession>
<reference evidence="9" key="2">
    <citation type="submission" date="2022-06" db="UniProtKB">
        <authorList>
            <consortium name="EnsemblMetazoa"/>
        </authorList>
    </citation>
    <scope>IDENTIFICATION</scope>
    <source>
        <strain evidence="9">PS312</strain>
    </source>
</reference>
<dbReference type="InterPro" id="IPR015919">
    <property type="entry name" value="Cadherin-like_sf"/>
</dbReference>
<dbReference type="CDD" id="cd11304">
    <property type="entry name" value="Cadherin_repeat"/>
    <property type="match status" value="8"/>
</dbReference>
<sequence length="1278" mass="140003">HNFRFSRYAIVMNLLLLFLPLSWAFTHHQILRDSSLNQPFFNLSPSQLSNSIEGSVSNFPPVLQVSSAVGYLDENAEIGTTVRISPHLHSESLQIIVSDADLKAGMPPATYQYVLTGLGATVFAVDQRGFVYLNVNSIDSDPPNPQTYQLTVQAREVDTVPIRSSAPVTITIHIVDANDNSPQFENPILTAETAARGGMRSIVKVEATDKDDGLFGSITYAITQVDGGADTHLFFYDQPTHTLMTKEDLEPGRSYQVVVTATDGGGLTAQSIIIVVVLPDTVVETSTSISLSSHQSTDEETIQTIVTDLPHSSSPNSLVVQLGDDRPLYDLHYSIEGGNEEGKFTIDPSTGAIRTVGSFDSQSSSLFSLQIETRSRENNQHLYWTLVQISITRPPNKNAPLFVGTQPLRVSLSIDYLSQLEGNAKVGEIEVRDEDDGENGEIEIGVLSPHDRLFTIDSHGTIRINGEFTAEHLGEHRIMVFARDGGSPPKESLASIILNINTSSNIEIVTEVPTQTFSFFTFPPESTTQSYSIPTSSQESSYETSTEAERLAPVFSPPSIAVAIEENKADLQIATVSAAYPDGNGGPVTYILMEGDPTTFKVDSYTGAVRLIRPLDAESEKSLSLIVSTAESSSLLINPVLAHNASVTVVIGDANDWIPAFEHSQYSFSVRSDTQPGSIIGQTTAFDEDRDAPNNAIVYSIVGGGDGLFSMNGQNGLITLARPLNGMAGQKISLRVEARDGGEPSQSTTAAVLITVEENDKMITIIDDGKEAEKGAFIRFKHKNFSSSVSESLRPPHLVAVLQVESSIQSPFITCSILTGNFKGAFSVTPNGGNCELRTQMELDREEIERHILNISVSSSTGLSDWSIVHVTVLDSNDNTPIFQFDNDLSLMHYYAGVSSEASAFTKVLTVKATDADIGNSSMVRYSLDALSLHSKYFSISPQGEISTRQSMSQLLHSTKIDKFDLKILACDTPSIGSPLCSRAPATIVVVKDENRIRMATSGMKPAQLAPHHVDIIRSLRSHSGRCSLFLLDRMVELPPSIDGTTKSNLTWIALDPIARTLCGKEELKPLFEPTSLVVTQGKLRPWFSVESISSEADVQKRESSLSSLEWKASSAILILVSVFIALGALIATCSVCYFWTRYKRSQNHNLPHPYPAHAYPPTKLGTIFLPNPSMNMNMDNKMYETQMLEMPISEEDLTLKGRQQSGSSGESRERERVSYRSYGRDLKNYEQGDLALEETMYAPNASTRYDIHSKQHWNEYTGESFQSVIIPSPDYRY</sequence>
<dbReference type="Proteomes" id="UP000005239">
    <property type="component" value="Unassembled WGS sequence"/>
</dbReference>
<keyword evidence="4" id="KW-0106">Calcium</keyword>
<keyword evidence="8" id="KW-0325">Glycoprotein</keyword>
<dbReference type="GO" id="GO:0007409">
    <property type="term" value="P:axonogenesis"/>
    <property type="evidence" value="ECO:0000318"/>
    <property type="project" value="GO_Central"/>
</dbReference>
<evidence type="ECO:0000256" key="2">
    <source>
        <dbReference type="ARBA" id="ARBA00022692"/>
    </source>
</evidence>
<organism evidence="9 10">
    <name type="scientific">Pristionchus pacificus</name>
    <name type="common">Parasitic nematode worm</name>
    <dbReference type="NCBI Taxonomy" id="54126"/>
    <lineage>
        <taxon>Eukaryota</taxon>
        <taxon>Metazoa</taxon>
        <taxon>Ecdysozoa</taxon>
        <taxon>Nematoda</taxon>
        <taxon>Chromadorea</taxon>
        <taxon>Rhabditida</taxon>
        <taxon>Rhabditina</taxon>
        <taxon>Diplogasteromorpha</taxon>
        <taxon>Diplogasteroidea</taxon>
        <taxon>Neodiplogasteridae</taxon>
        <taxon>Pristionchus</taxon>
    </lineage>
</organism>
<keyword evidence="3" id="KW-0677">Repeat</keyword>
<dbReference type="GO" id="GO:0005886">
    <property type="term" value="C:plasma membrane"/>
    <property type="evidence" value="ECO:0000318"/>
    <property type="project" value="GO_Central"/>
</dbReference>
<evidence type="ECO:0000256" key="3">
    <source>
        <dbReference type="ARBA" id="ARBA00022737"/>
    </source>
</evidence>
<dbReference type="PROSITE" id="PS50268">
    <property type="entry name" value="CADHERIN_2"/>
    <property type="match status" value="8"/>
</dbReference>
<evidence type="ECO:0000256" key="6">
    <source>
        <dbReference type="ARBA" id="ARBA00022989"/>
    </source>
</evidence>
<keyword evidence="2" id="KW-0812">Transmembrane</keyword>
<dbReference type="AlphaFoldDB" id="A0A2A6CB09"/>